<comment type="caution">
    <text evidence="2">The sequence shown here is derived from an EMBL/GenBank/DDBJ whole genome shotgun (WGS) entry which is preliminary data.</text>
</comment>
<evidence type="ECO:0000256" key="1">
    <source>
        <dbReference type="SAM" id="Phobius"/>
    </source>
</evidence>
<dbReference type="EMBL" id="MU001503">
    <property type="protein sequence ID" value="KAF2442984.1"/>
    <property type="molecule type" value="Genomic_DNA"/>
</dbReference>
<dbReference type="Proteomes" id="UP000799764">
    <property type="component" value="Unassembled WGS sequence"/>
</dbReference>
<organism evidence="2 3">
    <name type="scientific">Karstenula rhodostoma CBS 690.94</name>
    <dbReference type="NCBI Taxonomy" id="1392251"/>
    <lineage>
        <taxon>Eukaryota</taxon>
        <taxon>Fungi</taxon>
        <taxon>Dikarya</taxon>
        <taxon>Ascomycota</taxon>
        <taxon>Pezizomycotina</taxon>
        <taxon>Dothideomycetes</taxon>
        <taxon>Pleosporomycetidae</taxon>
        <taxon>Pleosporales</taxon>
        <taxon>Massarineae</taxon>
        <taxon>Didymosphaeriaceae</taxon>
        <taxon>Karstenula</taxon>
    </lineage>
</organism>
<keyword evidence="1" id="KW-0812">Transmembrane</keyword>
<gene>
    <name evidence="2" type="ORF">P171DRAFT_486945</name>
</gene>
<proteinExistence type="predicted"/>
<protein>
    <submittedName>
        <fullName evidence="2">Uncharacterized protein</fullName>
    </submittedName>
</protein>
<name>A0A9P4U932_9PLEO</name>
<dbReference type="OrthoDB" id="3692311at2759"/>
<accession>A0A9P4U932</accession>
<keyword evidence="1" id="KW-1133">Transmembrane helix</keyword>
<keyword evidence="1" id="KW-0472">Membrane</keyword>
<reference evidence="2" key="1">
    <citation type="journal article" date="2020" name="Stud. Mycol.">
        <title>101 Dothideomycetes genomes: a test case for predicting lifestyles and emergence of pathogens.</title>
        <authorList>
            <person name="Haridas S."/>
            <person name="Albert R."/>
            <person name="Binder M."/>
            <person name="Bloem J."/>
            <person name="Labutti K."/>
            <person name="Salamov A."/>
            <person name="Andreopoulos B."/>
            <person name="Baker S."/>
            <person name="Barry K."/>
            <person name="Bills G."/>
            <person name="Bluhm B."/>
            <person name="Cannon C."/>
            <person name="Castanera R."/>
            <person name="Culley D."/>
            <person name="Daum C."/>
            <person name="Ezra D."/>
            <person name="Gonzalez J."/>
            <person name="Henrissat B."/>
            <person name="Kuo A."/>
            <person name="Liang C."/>
            <person name="Lipzen A."/>
            <person name="Lutzoni F."/>
            <person name="Magnuson J."/>
            <person name="Mondo S."/>
            <person name="Nolan M."/>
            <person name="Ohm R."/>
            <person name="Pangilinan J."/>
            <person name="Park H.-J."/>
            <person name="Ramirez L."/>
            <person name="Alfaro M."/>
            <person name="Sun H."/>
            <person name="Tritt A."/>
            <person name="Yoshinaga Y."/>
            <person name="Zwiers L.-H."/>
            <person name="Turgeon B."/>
            <person name="Goodwin S."/>
            <person name="Spatafora J."/>
            <person name="Crous P."/>
            <person name="Grigoriev I."/>
        </authorList>
    </citation>
    <scope>NUCLEOTIDE SEQUENCE</scope>
    <source>
        <strain evidence="2">CBS 690.94</strain>
    </source>
</reference>
<evidence type="ECO:0000313" key="2">
    <source>
        <dbReference type="EMBL" id="KAF2442984.1"/>
    </source>
</evidence>
<dbReference type="AlphaFoldDB" id="A0A9P4U932"/>
<feature type="transmembrane region" description="Helical" evidence="1">
    <location>
        <begin position="126"/>
        <end position="147"/>
    </location>
</feature>
<keyword evidence="3" id="KW-1185">Reference proteome</keyword>
<sequence>MSGNRFGAVCTLQTSIYAQLFLGSVTDVRWSASTPAQGYLVNPGSPASPYINQDVETLDKAVFALRLGQMLNAFLSLCAGAYAVPNGLEGDIASKEQGILQFQANTSSTTAHVATSRAIITCHKGWLVALLIASLVLLVANVASITLQAHRVMPELALNCSALLRDSAYVATGTRGTHLDSYERSRLMKDVKVKLGNAAAAEKVGILTVGEMGHVQQVRRSASRLYQ</sequence>
<evidence type="ECO:0000313" key="3">
    <source>
        <dbReference type="Proteomes" id="UP000799764"/>
    </source>
</evidence>